<dbReference type="Proteomes" id="UP000598217">
    <property type="component" value="Unassembled WGS sequence"/>
</dbReference>
<reference evidence="1 2" key="1">
    <citation type="submission" date="2020-10" db="EMBL/GenBank/DDBJ databases">
        <title>Sequencing the genomes of 1000 actinobacteria strains.</title>
        <authorList>
            <person name="Klenk H.-P."/>
        </authorList>
    </citation>
    <scope>NUCLEOTIDE SEQUENCE [LARGE SCALE GENOMIC DNA]</scope>
    <source>
        <strain evidence="1 2">DSM 45157</strain>
    </source>
</reference>
<comment type="caution">
    <text evidence="1">The sequence shown here is derived from an EMBL/GenBank/DDBJ whole genome shotgun (WGS) entry which is preliminary data.</text>
</comment>
<keyword evidence="2" id="KW-1185">Reference proteome</keyword>
<dbReference type="RefSeq" id="WP_225942409.1">
    <property type="nucleotide sequence ID" value="NZ_BMXJ01000004.1"/>
</dbReference>
<dbReference type="EMBL" id="JADBDY010000001">
    <property type="protein sequence ID" value="MBE1457872.1"/>
    <property type="molecule type" value="Genomic_DNA"/>
</dbReference>
<evidence type="ECO:0000313" key="2">
    <source>
        <dbReference type="Proteomes" id="UP000598217"/>
    </source>
</evidence>
<organism evidence="1 2">
    <name type="scientific">Nocardiopsis terrae</name>
    <dbReference type="NCBI Taxonomy" id="372655"/>
    <lineage>
        <taxon>Bacteria</taxon>
        <taxon>Bacillati</taxon>
        <taxon>Actinomycetota</taxon>
        <taxon>Actinomycetes</taxon>
        <taxon>Streptosporangiales</taxon>
        <taxon>Nocardiopsidaceae</taxon>
        <taxon>Nocardiopsis</taxon>
    </lineage>
</organism>
<accession>A0ABR9HFR6</accession>
<evidence type="ECO:0000313" key="1">
    <source>
        <dbReference type="EMBL" id="MBE1457872.1"/>
    </source>
</evidence>
<sequence>MDRLLADPGLVQRRLEQDLSEVAALGRSGVRADPGSERSRLVETLHSEAHNLEFDAPIVAATQSKRRLLELSAGERREGTPVHAYYASATATVHEGALVKDETDSGGARILTFLRQAAETPLATMALATEVTVEADGRAHFEAHGWPTPPAEPVHTFEGTAEELLRQALSDLADDGVPFDRALLLLWGARLQAGDPVGDEQQRIRVAQHVAARSAELDHYLTHAENYALAPSEQWWYAACLYRSALENLFESYLGGVTFSLVSAEDIDDVDEKLREKLPLAQATPSAVPDGVPEGHWWWKAAASDR</sequence>
<name>A0ABR9HFR6_9ACTN</name>
<gene>
    <name evidence="1" type="ORF">H4W79_002086</name>
</gene>
<proteinExistence type="predicted"/>
<protein>
    <submittedName>
        <fullName evidence="1">Uncharacterized protein</fullName>
    </submittedName>
</protein>